<evidence type="ECO:0000256" key="11">
    <source>
        <dbReference type="ARBA" id="ARBA00035120"/>
    </source>
</evidence>
<keyword evidence="8 14" id="KW-0406">Ion transport</keyword>
<comment type="catalytic activity">
    <reaction evidence="12">
        <text>fluoride(in) = fluoride(out)</text>
        <dbReference type="Rhea" id="RHEA:76159"/>
        <dbReference type="ChEBI" id="CHEBI:17051"/>
    </reaction>
    <physiologicalReaction direction="left-to-right" evidence="12">
        <dbReference type="Rhea" id="RHEA:76160"/>
    </physiologicalReaction>
</comment>
<comment type="similarity">
    <text evidence="11 14">Belongs to the fluoride channel Fluc/FEX (TC 1.A.43) family.</text>
</comment>
<dbReference type="GO" id="GO:0005886">
    <property type="term" value="C:plasma membrane"/>
    <property type="evidence" value="ECO:0007669"/>
    <property type="project" value="UniProtKB-SubCell"/>
</dbReference>
<dbReference type="HAMAP" id="MF_00454">
    <property type="entry name" value="FluC"/>
    <property type="match status" value="1"/>
</dbReference>
<feature type="transmembrane region" description="Helical" evidence="14">
    <location>
        <begin position="61"/>
        <end position="80"/>
    </location>
</feature>
<organism evidence="15 16">
    <name type="scientific">Gracilibacillus oryzae</name>
    <dbReference type="NCBI Taxonomy" id="1672701"/>
    <lineage>
        <taxon>Bacteria</taxon>
        <taxon>Bacillati</taxon>
        <taxon>Bacillota</taxon>
        <taxon>Bacilli</taxon>
        <taxon>Bacillales</taxon>
        <taxon>Bacillaceae</taxon>
        <taxon>Gracilibacillus</taxon>
    </lineage>
</organism>
<keyword evidence="9 14" id="KW-0472">Membrane</keyword>
<feature type="binding site" evidence="14">
    <location>
        <position position="72"/>
    </location>
    <ligand>
        <name>Na(+)</name>
        <dbReference type="ChEBI" id="CHEBI:29101"/>
        <note>structural</note>
    </ligand>
</feature>
<evidence type="ECO:0000256" key="3">
    <source>
        <dbReference type="ARBA" id="ARBA00022475"/>
    </source>
</evidence>
<dbReference type="PANTHER" id="PTHR28259">
    <property type="entry name" value="FLUORIDE EXPORT PROTEIN 1-RELATED"/>
    <property type="match status" value="1"/>
</dbReference>
<feature type="transmembrane region" description="Helical" evidence="14">
    <location>
        <begin position="35"/>
        <end position="55"/>
    </location>
</feature>
<evidence type="ECO:0000256" key="2">
    <source>
        <dbReference type="ARBA" id="ARBA00022448"/>
    </source>
</evidence>
<evidence type="ECO:0000256" key="4">
    <source>
        <dbReference type="ARBA" id="ARBA00022692"/>
    </source>
</evidence>
<keyword evidence="4 14" id="KW-0812">Transmembrane</keyword>
<evidence type="ECO:0000256" key="8">
    <source>
        <dbReference type="ARBA" id="ARBA00023065"/>
    </source>
</evidence>
<dbReference type="InterPro" id="IPR003691">
    <property type="entry name" value="FluC"/>
</dbReference>
<dbReference type="Proteomes" id="UP000480246">
    <property type="component" value="Unassembled WGS sequence"/>
</dbReference>
<sequence>MSFVSVLLVGIGGFFGAIGRYTVSQLIKKKFACHLPVATLLVNLSGSFLLGMIIGSNLGDSSTLLLGTGFMGAFTTFSTFKLEAIQLYFNKRKRDFIIYQLISYGGGICLAFLGIGLGQYLT</sequence>
<dbReference type="GO" id="GO:0140114">
    <property type="term" value="P:cellular detoxification of fluoride"/>
    <property type="evidence" value="ECO:0007669"/>
    <property type="project" value="UniProtKB-UniRule"/>
</dbReference>
<feature type="binding site" evidence="14">
    <location>
        <position position="75"/>
    </location>
    <ligand>
        <name>Na(+)</name>
        <dbReference type="ChEBI" id="CHEBI:29101"/>
        <note>structural</note>
    </ligand>
</feature>
<evidence type="ECO:0000256" key="6">
    <source>
        <dbReference type="ARBA" id="ARBA00022989"/>
    </source>
</evidence>
<dbReference type="Pfam" id="PF02537">
    <property type="entry name" value="CRCB"/>
    <property type="match status" value="1"/>
</dbReference>
<comment type="activity regulation">
    <text evidence="14">Na(+) is not transported, but it plays an essential structural role and its presence is essential for fluoride channel function.</text>
</comment>
<evidence type="ECO:0000256" key="14">
    <source>
        <dbReference type="HAMAP-Rule" id="MF_00454"/>
    </source>
</evidence>
<evidence type="ECO:0000256" key="10">
    <source>
        <dbReference type="ARBA" id="ARBA00023303"/>
    </source>
</evidence>
<gene>
    <name evidence="14 15" type="primary">crcB</name>
    <name evidence="14" type="synonym">fluC</name>
    <name evidence="15" type="ORF">F9U64_07955</name>
</gene>
<dbReference type="AlphaFoldDB" id="A0A7C8KZ19"/>
<comment type="caution">
    <text evidence="15">The sequence shown here is derived from an EMBL/GenBank/DDBJ whole genome shotgun (WGS) entry which is preliminary data.</text>
</comment>
<dbReference type="OrthoDB" id="9815830at2"/>
<dbReference type="RefSeq" id="WP_153402463.1">
    <property type="nucleotide sequence ID" value="NZ_ML762427.1"/>
</dbReference>
<evidence type="ECO:0000256" key="7">
    <source>
        <dbReference type="ARBA" id="ARBA00023053"/>
    </source>
</evidence>
<keyword evidence="2 14" id="KW-0813">Transport</keyword>
<dbReference type="PANTHER" id="PTHR28259:SF16">
    <property type="entry name" value="FLUORIDE-SPECIFIC ION CHANNEL FLUC 2"/>
    <property type="match status" value="1"/>
</dbReference>
<keyword evidence="3 14" id="KW-1003">Cell membrane</keyword>
<name>A0A7C8KZ19_9BACI</name>
<dbReference type="GO" id="GO:0046872">
    <property type="term" value="F:metal ion binding"/>
    <property type="evidence" value="ECO:0007669"/>
    <property type="project" value="UniProtKB-KW"/>
</dbReference>
<dbReference type="NCBIfam" id="NF010801">
    <property type="entry name" value="PRK14205.1"/>
    <property type="match status" value="1"/>
</dbReference>
<reference evidence="15 16" key="1">
    <citation type="submission" date="2019-10" db="EMBL/GenBank/DDBJ databases">
        <title>Gracilibacillus sp. nov. isolated from rice seeds.</title>
        <authorList>
            <person name="He S."/>
        </authorList>
    </citation>
    <scope>NUCLEOTIDE SEQUENCE [LARGE SCALE GENOMIC DNA]</scope>
    <source>
        <strain evidence="15 16">TD8</strain>
    </source>
</reference>
<evidence type="ECO:0000256" key="9">
    <source>
        <dbReference type="ARBA" id="ARBA00023136"/>
    </source>
</evidence>
<evidence type="ECO:0000313" key="16">
    <source>
        <dbReference type="Proteomes" id="UP000480246"/>
    </source>
</evidence>
<dbReference type="EMBL" id="WEID01000036">
    <property type="protein sequence ID" value="KAB8137730.1"/>
    <property type="molecule type" value="Genomic_DNA"/>
</dbReference>
<dbReference type="GO" id="GO:0062054">
    <property type="term" value="F:fluoride channel activity"/>
    <property type="evidence" value="ECO:0007669"/>
    <property type="project" value="UniProtKB-UniRule"/>
</dbReference>
<feature type="transmembrane region" description="Helical" evidence="14">
    <location>
        <begin position="6"/>
        <end position="23"/>
    </location>
</feature>
<keyword evidence="16" id="KW-1185">Reference proteome</keyword>
<comment type="subcellular location">
    <subcellularLocation>
        <location evidence="1 14">Cell membrane</location>
        <topology evidence="1 14">Multi-pass membrane protein</topology>
    </subcellularLocation>
</comment>
<evidence type="ECO:0000313" key="15">
    <source>
        <dbReference type="EMBL" id="KAB8137730.1"/>
    </source>
</evidence>
<proteinExistence type="inferred from homology"/>
<evidence type="ECO:0000256" key="13">
    <source>
        <dbReference type="ARBA" id="ARBA00049940"/>
    </source>
</evidence>
<evidence type="ECO:0000256" key="12">
    <source>
        <dbReference type="ARBA" id="ARBA00035585"/>
    </source>
</evidence>
<keyword evidence="6 14" id="KW-1133">Transmembrane helix</keyword>
<dbReference type="NCBIfam" id="TIGR00494">
    <property type="entry name" value="crcB"/>
    <property type="match status" value="1"/>
</dbReference>
<protein>
    <recommendedName>
        <fullName evidence="14">Fluoride-specific ion channel FluC</fullName>
    </recommendedName>
</protein>
<keyword evidence="5 14" id="KW-0479">Metal-binding</keyword>
<keyword evidence="7 14" id="KW-0915">Sodium</keyword>
<evidence type="ECO:0000256" key="5">
    <source>
        <dbReference type="ARBA" id="ARBA00022723"/>
    </source>
</evidence>
<keyword evidence="10 14" id="KW-0407">Ion channel</keyword>
<accession>A0A7C8KZ19</accession>
<evidence type="ECO:0000256" key="1">
    <source>
        <dbReference type="ARBA" id="ARBA00004651"/>
    </source>
</evidence>
<feature type="transmembrane region" description="Helical" evidence="14">
    <location>
        <begin position="101"/>
        <end position="121"/>
    </location>
</feature>
<comment type="function">
    <text evidence="13 14">Fluoride-specific ion channel. Important for reducing fluoride concentration in the cell, thus reducing its toxicity.</text>
</comment>